<keyword evidence="2 4" id="KW-0238">DNA-binding</keyword>
<evidence type="ECO:0000313" key="6">
    <source>
        <dbReference type="EMBL" id="GGE74640.1"/>
    </source>
</evidence>
<dbReference type="PROSITE" id="PS01081">
    <property type="entry name" value="HTH_TETR_1"/>
    <property type="match status" value="1"/>
</dbReference>
<dbReference type="GO" id="GO:0003700">
    <property type="term" value="F:DNA-binding transcription factor activity"/>
    <property type="evidence" value="ECO:0007669"/>
    <property type="project" value="TreeGrafter"/>
</dbReference>
<gene>
    <name evidence="6" type="ORF">GCM10011401_22370</name>
</gene>
<dbReference type="InterPro" id="IPR009057">
    <property type="entry name" value="Homeodomain-like_sf"/>
</dbReference>
<proteinExistence type="predicted"/>
<dbReference type="SUPFAM" id="SSF46689">
    <property type="entry name" value="Homeodomain-like"/>
    <property type="match status" value="1"/>
</dbReference>
<dbReference type="InterPro" id="IPR001647">
    <property type="entry name" value="HTH_TetR"/>
</dbReference>
<evidence type="ECO:0000256" key="3">
    <source>
        <dbReference type="ARBA" id="ARBA00023163"/>
    </source>
</evidence>
<sequence>MQENASEVLTQRERNQRDTWNAIYEAAYAFARDEGLGAATVEAVVARAGVSRRTFFNYFPTKEDAILGTRLPWLDQAVVDRLATAQEDELTRTVHAFVAVLRTALTEETAVRRREIATQHPSLRGRLGQLITTVEELVREAMRAAAQRREDAGDPASQQVLLMLSGVIIKHAFTQYFEGERQAAAEHGAAMDDFLEGSIDQFRRVVLATGGSGRTEAGR</sequence>
<dbReference type="InterPro" id="IPR050109">
    <property type="entry name" value="HTH-type_TetR-like_transc_reg"/>
</dbReference>
<feature type="DNA-binding region" description="H-T-H motif" evidence="4">
    <location>
        <begin position="40"/>
        <end position="59"/>
    </location>
</feature>
<feature type="domain" description="HTH tetR-type" evidence="5">
    <location>
        <begin position="17"/>
        <end position="77"/>
    </location>
</feature>
<dbReference type="AlphaFoldDB" id="A0A917ATM5"/>
<reference evidence="6" key="2">
    <citation type="submission" date="2020-09" db="EMBL/GenBank/DDBJ databases">
        <authorList>
            <person name="Sun Q."/>
            <person name="Zhou Y."/>
        </authorList>
    </citation>
    <scope>NUCLEOTIDE SEQUENCE</scope>
    <source>
        <strain evidence="6">CGMCC 1.15388</strain>
    </source>
</reference>
<dbReference type="PANTHER" id="PTHR30055:SF234">
    <property type="entry name" value="HTH-TYPE TRANSCRIPTIONAL REGULATOR BETI"/>
    <property type="match status" value="1"/>
</dbReference>
<organism evidence="6 7">
    <name type="scientific">Nesterenkonia cremea</name>
    <dbReference type="NCBI Taxonomy" id="1882340"/>
    <lineage>
        <taxon>Bacteria</taxon>
        <taxon>Bacillati</taxon>
        <taxon>Actinomycetota</taxon>
        <taxon>Actinomycetes</taxon>
        <taxon>Micrococcales</taxon>
        <taxon>Micrococcaceae</taxon>
        <taxon>Nesterenkonia</taxon>
    </lineage>
</organism>
<dbReference type="RefSeq" id="WP_188685729.1">
    <property type="nucleotide sequence ID" value="NZ_BMIS01000011.1"/>
</dbReference>
<accession>A0A917ATM5</accession>
<dbReference type="InterPro" id="IPR023772">
    <property type="entry name" value="DNA-bd_HTH_TetR-type_CS"/>
</dbReference>
<keyword evidence="7" id="KW-1185">Reference proteome</keyword>
<evidence type="ECO:0000256" key="1">
    <source>
        <dbReference type="ARBA" id="ARBA00023015"/>
    </source>
</evidence>
<evidence type="ECO:0000256" key="4">
    <source>
        <dbReference type="PROSITE-ProRule" id="PRU00335"/>
    </source>
</evidence>
<reference evidence="6" key="1">
    <citation type="journal article" date="2014" name="Int. J. Syst. Evol. Microbiol.">
        <title>Complete genome sequence of Corynebacterium casei LMG S-19264T (=DSM 44701T), isolated from a smear-ripened cheese.</title>
        <authorList>
            <consortium name="US DOE Joint Genome Institute (JGI-PGF)"/>
            <person name="Walter F."/>
            <person name="Albersmeier A."/>
            <person name="Kalinowski J."/>
            <person name="Ruckert C."/>
        </authorList>
    </citation>
    <scope>NUCLEOTIDE SEQUENCE</scope>
    <source>
        <strain evidence="6">CGMCC 1.15388</strain>
    </source>
</reference>
<dbReference type="GO" id="GO:0000976">
    <property type="term" value="F:transcription cis-regulatory region binding"/>
    <property type="evidence" value="ECO:0007669"/>
    <property type="project" value="TreeGrafter"/>
</dbReference>
<protein>
    <recommendedName>
        <fullName evidence="5">HTH tetR-type domain-containing protein</fullName>
    </recommendedName>
</protein>
<dbReference type="EMBL" id="BMIS01000011">
    <property type="protein sequence ID" value="GGE74640.1"/>
    <property type="molecule type" value="Genomic_DNA"/>
</dbReference>
<keyword evidence="3" id="KW-0804">Transcription</keyword>
<name>A0A917ATM5_9MICC</name>
<dbReference type="PROSITE" id="PS50977">
    <property type="entry name" value="HTH_TETR_2"/>
    <property type="match status" value="1"/>
</dbReference>
<comment type="caution">
    <text evidence="6">The sequence shown here is derived from an EMBL/GenBank/DDBJ whole genome shotgun (WGS) entry which is preliminary data.</text>
</comment>
<dbReference type="PANTHER" id="PTHR30055">
    <property type="entry name" value="HTH-TYPE TRANSCRIPTIONAL REGULATOR RUTR"/>
    <property type="match status" value="1"/>
</dbReference>
<evidence type="ECO:0000259" key="5">
    <source>
        <dbReference type="PROSITE" id="PS50977"/>
    </source>
</evidence>
<dbReference type="Pfam" id="PF00440">
    <property type="entry name" value="TetR_N"/>
    <property type="match status" value="1"/>
</dbReference>
<keyword evidence="1" id="KW-0805">Transcription regulation</keyword>
<dbReference type="Gene3D" id="1.10.357.10">
    <property type="entry name" value="Tetracycline Repressor, domain 2"/>
    <property type="match status" value="1"/>
</dbReference>
<dbReference type="Proteomes" id="UP000633136">
    <property type="component" value="Unassembled WGS sequence"/>
</dbReference>
<evidence type="ECO:0000256" key="2">
    <source>
        <dbReference type="ARBA" id="ARBA00023125"/>
    </source>
</evidence>
<evidence type="ECO:0000313" key="7">
    <source>
        <dbReference type="Proteomes" id="UP000633136"/>
    </source>
</evidence>